<reference evidence="1" key="1">
    <citation type="submission" date="2023-04" db="EMBL/GenBank/DDBJ databases">
        <title>Phytophthora fragariaefolia NBRC 109709.</title>
        <authorList>
            <person name="Ichikawa N."/>
            <person name="Sato H."/>
            <person name="Tonouchi N."/>
        </authorList>
    </citation>
    <scope>NUCLEOTIDE SEQUENCE</scope>
    <source>
        <strain evidence="1">NBRC 109709</strain>
    </source>
</reference>
<sequence>MSKSLLSPGGSILRAKPLYELSDTGIDSRYRVRNTTEKIVCPAPVERSVPFDSETILETVDCPPTDYRGSSHPGLTNLSLELADFEDLCNDTASAPIDGDSDRHSWTQGIGPTEIESDLMPSSALARGSIVLAPLKTPSQVLCVFAALLRRHRRPGAY</sequence>
<dbReference type="AlphaFoldDB" id="A0A9W6XY81"/>
<dbReference type="OrthoDB" id="129449at2759"/>
<keyword evidence="2" id="KW-1185">Reference proteome</keyword>
<evidence type="ECO:0000313" key="1">
    <source>
        <dbReference type="EMBL" id="GMF49993.1"/>
    </source>
</evidence>
<dbReference type="Proteomes" id="UP001165121">
    <property type="component" value="Unassembled WGS sequence"/>
</dbReference>
<name>A0A9W6XY81_9STRA</name>
<proteinExistence type="predicted"/>
<gene>
    <name evidence="1" type="ORF">Pfra01_001983400</name>
</gene>
<dbReference type="EMBL" id="BSXT01002640">
    <property type="protein sequence ID" value="GMF49993.1"/>
    <property type="molecule type" value="Genomic_DNA"/>
</dbReference>
<comment type="caution">
    <text evidence="1">The sequence shown here is derived from an EMBL/GenBank/DDBJ whole genome shotgun (WGS) entry which is preliminary data.</text>
</comment>
<organism evidence="1 2">
    <name type="scientific">Phytophthora fragariaefolia</name>
    <dbReference type="NCBI Taxonomy" id="1490495"/>
    <lineage>
        <taxon>Eukaryota</taxon>
        <taxon>Sar</taxon>
        <taxon>Stramenopiles</taxon>
        <taxon>Oomycota</taxon>
        <taxon>Peronosporomycetes</taxon>
        <taxon>Peronosporales</taxon>
        <taxon>Peronosporaceae</taxon>
        <taxon>Phytophthora</taxon>
    </lineage>
</organism>
<protein>
    <submittedName>
        <fullName evidence="1">Unnamed protein product</fullName>
    </submittedName>
</protein>
<accession>A0A9W6XY81</accession>
<evidence type="ECO:0000313" key="2">
    <source>
        <dbReference type="Proteomes" id="UP001165121"/>
    </source>
</evidence>